<sequence length="74" mass="8182">MAGGRRPSIGDPVLFLYGSRRVKTARASGAGPLDDAWRSAFLKVQGKDMDNYDHFLQLEAPGEVNRELISFLSE</sequence>
<reference evidence="1" key="1">
    <citation type="submission" date="2018-05" db="EMBL/GenBank/DDBJ databases">
        <authorList>
            <person name="Lanie J.A."/>
            <person name="Ng W.-L."/>
            <person name="Kazmierczak K.M."/>
            <person name="Andrzejewski T.M."/>
            <person name="Davidsen T.M."/>
            <person name="Wayne K.J."/>
            <person name="Tettelin H."/>
            <person name="Glass J.I."/>
            <person name="Rusch D."/>
            <person name="Podicherti R."/>
            <person name="Tsui H.-C.T."/>
            <person name="Winkler M.E."/>
        </authorList>
    </citation>
    <scope>NUCLEOTIDE SEQUENCE</scope>
</reference>
<dbReference type="InterPro" id="IPR029058">
    <property type="entry name" value="AB_hydrolase_fold"/>
</dbReference>
<accession>A0A382YPU9</accession>
<proteinExistence type="predicted"/>
<evidence type="ECO:0000313" key="1">
    <source>
        <dbReference type="EMBL" id="SVD84885.1"/>
    </source>
</evidence>
<dbReference type="Gene3D" id="3.40.50.1820">
    <property type="entry name" value="alpha/beta hydrolase"/>
    <property type="match status" value="1"/>
</dbReference>
<organism evidence="1">
    <name type="scientific">marine metagenome</name>
    <dbReference type="NCBI Taxonomy" id="408172"/>
    <lineage>
        <taxon>unclassified sequences</taxon>
        <taxon>metagenomes</taxon>
        <taxon>ecological metagenomes</taxon>
    </lineage>
</organism>
<name>A0A382YPU9_9ZZZZ</name>
<gene>
    <name evidence="1" type="ORF">METZ01_LOCUS437739</name>
</gene>
<dbReference type="SUPFAM" id="SSF53474">
    <property type="entry name" value="alpha/beta-Hydrolases"/>
    <property type="match status" value="1"/>
</dbReference>
<protein>
    <submittedName>
        <fullName evidence="1">Uncharacterized protein</fullName>
    </submittedName>
</protein>
<dbReference type="AlphaFoldDB" id="A0A382YPU9"/>
<dbReference type="EMBL" id="UINC01177315">
    <property type="protein sequence ID" value="SVD84885.1"/>
    <property type="molecule type" value="Genomic_DNA"/>
</dbReference>